<dbReference type="Proteomes" id="UP000001542">
    <property type="component" value="Unassembled WGS sequence"/>
</dbReference>
<dbReference type="VEuPathDB" id="TrichDB:TVAG_045070"/>
<name>A2E8F5_TRIV3</name>
<organism evidence="1 2">
    <name type="scientific">Trichomonas vaginalis (strain ATCC PRA-98 / G3)</name>
    <dbReference type="NCBI Taxonomy" id="412133"/>
    <lineage>
        <taxon>Eukaryota</taxon>
        <taxon>Metamonada</taxon>
        <taxon>Parabasalia</taxon>
        <taxon>Trichomonadida</taxon>
        <taxon>Trichomonadidae</taxon>
        <taxon>Trichomonas</taxon>
    </lineage>
</organism>
<reference evidence="1" key="2">
    <citation type="journal article" date="2007" name="Science">
        <title>Draft genome sequence of the sexually transmitted pathogen Trichomonas vaginalis.</title>
        <authorList>
            <person name="Carlton J.M."/>
            <person name="Hirt R.P."/>
            <person name="Silva J.C."/>
            <person name="Delcher A.L."/>
            <person name="Schatz M."/>
            <person name="Zhao Q."/>
            <person name="Wortman J.R."/>
            <person name="Bidwell S.L."/>
            <person name="Alsmark U.C.M."/>
            <person name="Besteiro S."/>
            <person name="Sicheritz-Ponten T."/>
            <person name="Noel C.J."/>
            <person name="Dacks J.B."/>
            <person name="Foster P.G."/>
            <person name="Simillion C."/>
            <person name="Van de Peer Y."/>
            <person name="Miranda-Saavedra D."/>
            <person name="Barton G.J."/>
            <person name="Westrop G.D."/>
            <person name="Mueller S."/>
            <person name="Dessi D."/>
            <person name="Fiori P.L."/>
            <person name="Ren Q."/>
            <person name="Paulsen I."/>
            <person name="Zhang H."/>
            <person name="Bastida-Corcuera F.D."/>
            <person name="Simoes-Barbosa A."/>
            <person name="Brown M.T."/>
            <person name="Hayes R.D."/>
            <person name="Mukherjee M."/>
            <person name="Okumura C.Y."/>
            <person name="Schneider R."/>
            <person name="Smith A.J."/>
            <person name="Vanacova S."/>
            <person name="Villalvazo M."/>
            <person name="Haas B.J."/>
            <person name="Pertea M."/>
            <person name="Feldblyum T.V."/>
            <person name="Utterback T.R."/>
            <person name="Shu C.L."/>
            <person name="Osoegawa K."/>
            <person name="de Jong P.J."/>
            <person name="Hrdy I."/>
            <person name="Horvathova L."/>
            <person name="Zubacova Z."/>
            <person name="Dolezal P."/>
            <person name="Malik S.B."/>
            <person name="Logsdon J.M. Jr."/>
            <person name="Henze K."/>
            <person name="Gupta A."/>
            <person name="Wang C.C."/>
            <person name="Dunne R.L."/>
            <person name="Upcroft J.A."/>
            <person name="Upcroft P."/>
            <person name="White O."/>
            <person name="Salzberg S.L."/>
            <person name="Tang P."/>
            <person name="Chiu C.-H."/>
            <person name="Lee Y.-S."/>
            <person name="Embley T.M."/>
            <person name="Coombs G.H."/>
            <person name="Mottram J.C."/>
            <person name="Tachezy J."/>
            <person name="Fraser-Liggett C.M."/>
            <person name="Johnson P.J."/>
        </authorList>
    </citation>
    <scope>NUCLEOTIDE SEQUENCE [LARGE SCALE GENOMIC DNA]</scope>
    <source>
        <strain evidence="1">G3</strain>
    </source>
</reference>
<gene>
    <name evidence="1" type="ORF">TVAG_045070</name>
</gene>
<dbReference type="InParanoid" id="A2E8F5"/>
<protein>
    <submittedName>
        <fullName evidence="1">Uncharacterized protein</fullName>
    </submittedName>
</protein>
<dbReference type="VEuPathDB" id="TrichDB:TVAGG3_0550520"/>
<evidence type="ECO:0000313" key="1">
    <source>
        <dbReference type="EMBL" id="EAY11083.1"/>
    </source>
</evidence>
<dbReference type="AlphaFoldDB" id="A2E8F5"/>
<accession>A2E8F5</accession>
<dbReference type="KEGG" id="tva:4769034"/>
<evidence type="ECO:0000313" key="2">
    <source>
        <dbReference type="Proteomes" id="UP000001542"/>
    </source>
</evidence>
<reference evidence="1" key="1">
    <citation type="submission" date="2006-10" db="EMBL/GenBank/DDBJ databases">
        <authorList>
            <person name="Amadeo P."/>
            <person name="Zhao Q."/>
            <person name="Wortman J."/>
            <person name="Fraser-Liggett C."/>
            <person name="Carlton J."/>
        </authorList>
    </citation>
    <scope>NUCLEOTIDE SEQUENCE</scope>
    <source>
        <strain evidence="1">G3</strain>
    </source>
</reference>
<dbReference type="RefSeq" id="XP_001323306.1">
    <property type="nucleotide sequence ID" value="XM_001323271.1"/>
</dbReference>
<dbReference type="EMBL" id="DS113326">
    <property type="protein sequence ID" value="EAY11083.1"/>
    <property type="molecule type" value="Genomic_DNA"/>
</dbReference>
<proteinExistence type="predicted"/>
<sequence>MFFDNKDKIVTNYPPVYLYTAPSPKVRIESTNFQNITDYCVICANAATAYLQYCCFANNNVTWKYFFEYSRGKITIDSCFIDVETPKTEGSVTINNRIKDISNNDKCINFIKKKEVDISDLDENPKYNIFLFYLIIL</sequence>
<keyword evidence="2" id="KW-1185">Reference proteome</keyword>